<dbReference type="Proteomes" id="UP001565471">
    <property type="component" value="Unassembled WGS sequence"/>
</dbReference>
<name>A0ABV4FAD4_BRAEL</name>
<keyword evidence="2" id="KW-1185">Reference proteome</keyword>
<reference evidence="1 2" key="1">
    <citation type="submission" date="2024-07" db="EMBL/GenBank/DDBJ databases">
        <title>Genomic Encyclopedia of Type Strains, Phase V (KMG-V): Genome sequencing to study the core and pangenomes of soil and plant-associated prokaryotes.</title>
        <authorList>
            <person name="Whitman W."/>
        </authorList>
    </citation>
    <scope>NUCLEOTIDE SEQUENCE [LARGE SCALE GENOMIC DNA]</scope>
    <source>
        <strain evidence="1 2">USDA 415</strain>
    </source>
</reference>
<dbReference type="RefSeq" id="WP_253576791.1">
    <property type="nucleotide sequence ID" value="NZ_CP126026.1"/>
</dbReference>
<accession>A0ABV4FAD4</accession>
<dbReference type="PROSITE" id="PS51257">
    <property type="entry name" value="PROKAR_LIPOPROTEIN"/>
    <property type="match status" value="1"/>
</dbReference>
<sequence>MPTKTFRFDPERPLWDVLHANGYATSSCLFCQVEFDEGSSKGTARISKAQHPVLLGELRST</sequence>
<evidence type="ECO:0000313" key="2">
    <source>
        <dbReference type="Proteomes" id="UP001565471"/>
    </source>
</evidence>
<dbReference type="EMBL" id="JBGBZA010000002">
    <property type="protein sequence ID" value="MEY9320425.1"/>
    <property type="molecule type" value="Genomic_DNA"/>
</dbReference>
<gene>
    <name evidence="1" type="ORF">ABIF29_007224</name>
</gene>
<comment type="caution">
    <text evidence="1">The sequence shown here is derived from an EMBL/GenBank/DDBJ whole genome shotgun (WGS) entry which is preliminary data.</text>
</comment>
<organism evidence="1 2">
    <name type="scientific">Bradyrhizobium elkanii</name>
    <dbReference type="NCBI Taxonomy" id="29448"/>
    <lineage>
        <taxon>Bacteria</taxon>
        <taxon>Pseudomonadati</taxon>
        <taxon>Pseudomonadota</taxon>
        <taxon>Alphaproteobacteria</taxon>
        <taxon>Hyphomicrobiales</taxon>
        <taxon>Nitrobacteraceae</taxon>
        <taxon>Bradyrhizobium</taxon>
    </lineage>
</organism>
<evidence type="ECO:0000313" key="1">
    <source>
        <dbReference type="EMBL" id="MEY9320425.1"/>
    </source>
</evidence>
<proteinExistence type="predicted"/>
<protein>
    <submittedName>
        <fullName evidence="1">Uncharacterized protein</fullName>
    </submittedName>
</protein>